<reference evidence="7" key="1">
    <citation type="submission" date="2022-11" db="EMBL/GenBank/DDBJ databases">
        <title>The characterization of three novel Bacteroidetes species and genomic analysis of their roles in tidal elemental geochemical cycles.</title>
        <authorList>
            <person name="Ma K.-J."/>
        </authorList>
    </citation>
    <scope>NUCLEOTIDE SEQUENCE</scope>
    <source>
        <strain evidence="7">M415</strain>
    </source>
</reference>
<gene>
    <name evidence="7" type="ORF">OO016_11995</name>
</gene>
<dbReference type="EMBL" id="JAPFQP010000004">
    <property type="protein sequence ID" value="MCX2720327.1"/>
    <property type="molecule type" value="Genomic_DNA"/>
</dbReference>
<dbReference type="SUPFAM" id="SSF46626">
    <property type="entry name" value="Cytochrome c"/>
    <property type="match status" value="1"/>
</dbReference>
<evidence type="ECO:0000256" key="4">
    <source>
        <dbReference type="PROSITE-ProRule" id="PRU00433"/>
    </source>
</evidence>
<proteinExistence type="predicted"/>
<name>A0AAE3SP03_9FLAO</name>
<dbReference type="RefSeq" id="WP_266014277.1">
    <property type="nucleotide sequence ID" value="NZ_JAPFQP010000004.1"/>
</dbReference>
<dbReference type="Gene3D" id="1.10.760.10">
    <property type="entry name" value="Cytochrome c-like domain"/>
    <property type="match status" value="1"/>
</dbReference>
<dbReference type="GO" id="GO:0046872">
    <property type="term" value="F:metal ion binding"/>
    <property type="evidence" value="ECO:0007669"/>
    <property type="project" value="UniProtKB-KW"/>
</dbReference>
<keyword evidence="2 4" id="KW-0479">Metal-binding</keyword>
<keyword evidence="3 4" id="KW-0408">Iron</keyword>
<dbReference type="InterPro" id="IPR036909">
    <property type="entry name" value="Cyt_c-like_dom_sf"/>
</dbReference>
<evidence type="ECO:0000259" key="6">
    <source>
        <dbReference type="PROSITE" id="PS51007"/>
    </source>
</evidence>
<feature type="region of interest" description="Disordered" evidence="5">
    <location>
        <begin position="142"/>
        <end position="162"/>
    </location>
</feature>
<comment type="caution">
    <text evidence="7">The sequence shown here is derived from an EMBL/GenBank/DDBJ whole genome shotgun (WGS) entry which is preliminary data.</text>
</comment>
<dbReference type="GO" id="GO:0009055">
    <property type="term" value="F:electron transfer activity"/>
    <property type="evidence" value="ECO:0007669"/>
    <property type="project" value="InterPro"/>
</dbReference>
<evidence type="ECO:0000313" key="8">
    <source>
        <dbReference type="Proteomes" id="UP001207116"/>
    </source>
</evidence>
<sequence>MRALLFFAILAFVVSCKEQPKKADEAVSMSAEALAEQGEKLMTTYCYQCHNPNTSRESMLGPPMIGIKKHYITDSTTKEAFVADLLSWMKGPKEENSKMPHALEKFGLMNHQVYPDSVIIGIAEYMYDNEIEKPEWYQQHHREMHGSKDGTGHRHGQKKGDQ</sequence>
<protein>
    <recommendedName>
        <fullName evidence="6">Cytochrome c domain-containing protein</fullName>
    </recommendedName>
</protein>
<dbReference type="AlphaFoldDB" id="A0AAE3SP03"/>
<organism evidence="7 8">
    <name type="scientific">Lentiprolixibacter aurantiacus</name>
    <dbReference type="NCBI Taxonomy" id="2993939"/>
    <lineage>
        <taxon>Bacteria</taxon>
        <taxon>Pseudomonadati</taxon>
        <taxon>Bacteroidota</taxon>
        <taxon>Flavobacteriia</taxon>
        <taxon>Flavobacteriales</taxon>
        <taxon>Flavobacteriaceae</taxon>
        <taxon>Lentiprolixibacter</taxon>
    </lineage>
</organism>
<evidence type="ECO:0000256" key="5">
    <source>
        <dbReference type="SAM" id="MobiDB-lite"/>
    </source>
</evidence>
<feature type="domain" description="Cytochrome c" evidence="6">
    <location>
        <begin position="33"/>
        <end position="130"/>
    </location>
</feature>
<accession>A0AAE3SP03</accession>
<evidence type="ECO:0000256" key="3">
    <source>
        <dbReference type="ARBA" id="ARBA00023004"/>
    </source>
</evidence>
<keyword evidence="8" id="KW-1185">Reference proteome</keyword>
<dbReference type="InterPro" id="IPR009056">
    <property type="entry name" value="Cyt_c-like_dom"/>
</dbReference>
<dbReference type="PROSITE" id="PS51007">
    <property type="entry name" value="CYTC"/>
    <property type="match status" value="1"/>
</dbReference>
<dbReference type="PROSITE" id="PS51257">
    <property type="entry name" value="PROKAR_LIPOPROTEIN"/>
    <property type="match status" value="1"/>
</dbReference>
<evidence type="ECO:0000256" key="1">
    <source>
        <dbReference type="ARBA" id="ARBA00022617"/>
    </source>
</evidence>
<keyword evidence="1 4" id="KW-0349">Heme</keyword>
<evidence type="ECO:0000313" key="7">
    <source>
        <dbReference type="EMBL" id="MCX2720327.1"/>
    </source>
</evidence>
<dbReference type="Proteomes" id="UP001207116">
    <property type="component" value="Unassembled WGS sequence"/>
</dbReference>
<evidence type="ECO:0000256" key="2">
    <source>
        <dbReference type="ARBA" id="ARBA00022723"/>
    </source>
</evidence>
<dbReference type="GO" id="GO:0020037">
    <property type="term" value="F:heme binding"/>
    <property type="evidence" value="ECO:0007669"/>
    <property type="project" value="InterPro"/>
</dbReference>